<name>A0A225C8G6_9MICO</name>
<feature type="transmembrane region" description="Helical" evidence="2">
    <location>
        <begin position="30"/>
        <end position="53"/>
    </location>
</feature>
<dbReference type="RefSeq" id="WP_094128250.1">
    <property type="nucleotide sequence ID" value="NZ_CP040788.1"/>
</dbReference>
<sequence length="156" mass="16144">MRRADDAAHPGTADTRGAVRDASAPRNPRLLLRAVLLGGIPLAVMSAIGAYLLLDGRTADGRSTLAVGVIVAATAAGSLLYQVPGCSLPRQSVAHFALMLVTVLPALLLSGWFPVDTAGGVLTVVGIFLAAGLVLWTTLYLVMTAVERRRTARASA</sequence>
<keyword evidence="2" id="KW-0472">Membrane</keyword>
<evidence type="ECO:0000313" key="3">
    <source>
        <dbReference type="EMBL" id="OQJ63057.1"/>
    </source>
</evidence>
<feature type="transmembrane region" description="Helical" evidence="2">
    <location>
        <begin position="121"/>
        <end position="143"/>
    </location>
</feature>
<dbReference type="InterPro" id="IPR021560">
    <property type="entry name" value="DUF3021"/>
</dbReference>
<dbReference type="Pfam" id="PF11457">
    <property type="entry name" value="DUF3021"/>
    <property type="match status" value="1"/>
</dbReference>
<dbReference type="OrthoDB" id="5125482at2"/>
<protein>
    <recommendedName>
        <fullName evidence="5">DUF3021 domain-containing protein</fullName>
    </recommendedName>
</protein>
<reference evidence="3" key="1">
    <citation type="submission" date="2017-08" db="EMBL/GenBank/DDBJ databases">
        <title>Genomes of multiple Clavibacter strains from different subspecies.</title>
        <authorList>
            <person name="Yuan X.-K."/>
            <person name="Li X.-S."/>
            <person name="Nie J."/>
            <person name="De Boer S.H."/>
        </authorList>
    </citation>
    <scope>NUCLEOTIDE SEQUENCE [LARGE SCALE GENOMIC DNA]</scope>
    <source>
        <strain evidence="3">ATCC 33566</strain>
    </source>
</reference>
<dbReference type="EMBL" id="MZMQ01000001">
    <property type="protein sequence ID" value="OQJ63057.1"/>
    <property type="molecule type" value="Genomic_DNA"/>
</dbReference>
<keyword evidence="2" id="KW-1133">Transmembrane helix</keyword>
<comment type="caution">
    <text evidence="3">The sequence shown here is derived from an EMBL/GenBank/DDBJ whole genome shotgun (WGS) entry which is preliminary data.</text>
</comment>
<evidence type="ECO:0000313" key="4">
    <source>
        <dbReference type="Proteomes" id="UP000215316"/>
    </source>
</evidence>
<feature type="region of interest" description="Disordered" evidence="1">
    <location>
        <begin position="1"/>
        <end position="21"/>
    </location>
</feature>
<gene>
    <name evidence="3" type="ORF">B5P24_08665</name>
</gene>
<accession>A0A225C8G6</accession>
<proteinExistence type="predicted"/>
<feature type="transmembrane region" description="Helical" evidence="2">
    <location>
        <begin position="65"/>
        <end position="81"/>
    </location>
</feature>
<dbReference type="Proteomes" id="UP000215316">
    <property type="component" value="Unassembled WGS sequence"/>
</dbReference>
<evidence type="ECO:0000256" key="1">
    <source>
        <dbReference type="SAM" id="MobiDB-lite"/>
    </source>
</evidence>
<keyword evidence="2" id="KW-0812">Transmembrane</keyword>
<feature type="transmembrane region" description="Helical" evidence="2">
    <location>
        <begin position="93"/>
        <end position="115"/>
    </location>
</feature>
<evidence type="ECO:0000256" key="2">
    <source>
        <dbReference type="SAM" id="Phobius"/>
    </source>
</evidence>
<dbReference type="AlphaFoldDB" id="A0A225C8G6"/>
<organism evidence="3 4">
    <name type="scientific">Clavibacter tessellarius</name>
    <dbReference type="NCBI Taxonomy" id="31965"/>
    <lineage>
        <taxon>Bacteria</taxon>
        <taxon>Bacillati</taxon>
        <taxon>Actinomycetota</taxon>
        <taxon>Actinomycetes</taxon>
        <taxon>Micrococcales</taxon>
        <taxon>Microbacteriaceae</taxon>
        <taxon>Clavibacter</taxon>
    </lineage>
</organism>
<keyword evidence="4" id="KW-1185">Reference proteome</keyword>
<evidence type="ECO:0008006" key="5">
    <source>
        <dbReference type="Google" id="ProtNLM"/>
    </source>
</evidence>